<proteinExistence type="predicted"/>
<feature type="signal peptide" evidence="1">
    <location>
        <begin position="1"/>
        <end position="23"/>
    </location>
</feature>
<organism evidence="2 3">
    <name type="scientific">Solemya pervernicosa gill symbiont</name>
    <dbReference type="NCBI Taxonomy" id="642797"/>
    <lineage>
        <taxon>Bacteria</taxon>
        <taxon>Pseudomonadati</taxon>
        <taxon>Pseudomonadota</taxon>
        <taxon>Gammaproteobacteria</taxon>
        <taxon>sulfur-oxidizing symbionts</taxon>
    </lineage>
</organism>
<keyword evidence="3" id="KW-1185">Reference proteome</keyword>
<dbReference type="Proteomes" id="UP000191110">
    <property type="component" value="Unassembled WGS sequence"/>
</dbReference>
<dbReference type="Pfam" id="PF07813">
    <property type="entry name" value="LTXXQ"/>
    <property type="match status" value="1"/>
</dbReference>
<dbReference type="OrthoDB" id="8908552at2"/>
<gene>
    <name evidence="2" type="ORF">BOW53_12640</name>
</gene>
<protein>
    <recommendedName>
        <fullName evidence="4">Zinc resistance-associated protein</fullName>
    </recommendedName>
</protein>
<dbReference type="RefSeq" id="WP_078484446.1">
    <property type="nucleotide sequence ID" value="NZ_MPRL01000057.1"/>
</dbReference>
<name>A0A1T2L2D0_9GAMM</name>
<feature type="chain" id="PRO_5012865792" description="Zinc resistance-associated protein" evidence="1">
    <location>
        <begin position="24"/>
        <end position="150"/>
    </location>
</feature>
<keyword evidence="1" id="KW-0732">Signal</keyword>
<dbReference type="EMBL" id="MPRL01000057">
    <property type="protein sequence ID" value="OOZ39224.1"/>
    <property type="molecule type" value="Genomic_DNA"/>
</dbReference>
<dbReference type="GO" id="GO:0042597">
    <property type="term" value="C:periplasmic space"/>
    <property type="evidence" value="ECO:0007669"/>
    <property type="project" value="InterPro"/>
</dbReference>
<dbReference type="InterPro" id="IPR012899">
    <property type="entry name" value="LTXXQ"/>
</dbReference>
<dbReference type="Gene3D" id="1.20.120.1490">
    <property type="match status" value="1"/>
</dbReference>
<accession>A0A1T2L2D0</accession>
<reference evidence="2 3" key="1">
    <citation type="submission" date="2016-11" db="EMBL/GenBank/DDBJ databases">
        <title>Mixed transmission modes and dynamic genome evolution in an obligate animal-bacterial symbiosis.</title>
        <authorList>
            <person name="Russell S.L."/>
            <person name="Corbett-Detig R.B."/>
            <person name="Cavanaugh C.M."/>
        </authorList>
    </citation>
    <scope>NUCLEOTIDE SEQUENCE [LARGE SCALE GENOMIC DNA]</scope>
    <source>
        <strain evidence="2">Sveles-Q1</strain>
    </source>
</reference>
<evidence type="ECO:0000256" key="1">
    <source>
        <dbReference type="SAM" id="SignalP"/>
    </source>
</evidence>
<sequence>MKKRAKKIALVVVGVIATTTVVACNQYKGSTPEELAEWMMEKVVDKLELNEQQTAKLVLLKDELLVVKREMGTTRDVAKRTLDEMLQQPTLDQAAANRLVKLHTETVSDRAPEVIAALAGFYDELNLEQQAYIRDKMDRHLEHRGHFGRH</sequence>
<evidence type="ECO:0000313" key="3">
    <source>
        <dbReference type="Proteomes" id="UP000191110"/>
    </source>
</evidence>
<dbReference type="AlphaFoldDB" id="A0A1T2L2D0"/>
<comment type="caution">
    <text evidence="2">The sequence shown here is derived from an EMBL/GenBank/DDBJ whole genome shotgun (WGS) entry which is preliminary data.</text>
</comment>
<evidence type="ECO:0000313" key="2">
    <source>
        <dbReference type="EMBL" id="OOZ39224.1"/>
    </source>
</evidence>
<dbReference type="PROSITE" id="PS51257">
    <property type="entry name" value="PROKAR_LIPOPROTEIN"/>
    <property type="match status" value="1"/>
</dbReference>
<evidence type="ECO:0008006" key="4">
    <source>
        <dbReference type="Google" id="ProtNLM"/>
    </source>
</evidence>